<accession>A0ABZ2QKC9</accession>
<dbReference type="EMBL" id="CP147982">
    <property type="protein sequence ID" value="WXK76978.1"/>
    <property type="molecule type" value="Genomic_DNA"/>
</dbReference>
<evidence type="ECO:0000313" key="1">
    <source>
        <dbReference type="EMBL" id="WXK76978.1"/>
    </source>
</evidence>
<sequence length="209" mass="23199">MNYTRGIQALSEQIGVDPDHVAKALRLASQTHKSINAPRYNRLSDDQLSRLIGADRYVLAVVANYAMRFAGRIEDAQLLMDVYKASTGITTDRTTIRQGVGTLPEHHNHPRVQQAIRILQAADLPPIHTDGTRELRPGFQVLPGCEDQLPGWLFIAPDPAADHRRGFAGGQLGYFAVMRWAGWGVITEHLPGGMWAACHPDYRKNPFPS</sequence>
<name>A0ABZ2QKC9_9ACTN</name>
<dbReference type="Proteomes" id="UP001626628">
    <property type="component" value="Chromosome"/>
</dbReference>
<proteinExistence type="predicted"/>
<evidence type="ECO:0000313" key="2">
    <source>
        <dbReference type="Proteomes" id="UP001626628"/>
    </source>
</evidence>
<protein>
    <submittedName>
        <fullName evidence="1">Uncharacterized protein</fullName>
    </submittedName>
</protein>
<dbReference type="RefSeq" id="WP_407286403.1">
    <property type="nucleotide sequence ID" value="NZ_CP147982.1"/>
</dbReference>
<gene>
    <name evidence="1" type="ORF">WAB15_13760</name>
</gene>
<reference evidence="1 2" key="1">
    <citation type="submission" date="2024-03" db="EMBL/GenBank/DDBJ databases">
        <title>The complete genome of Streptomyces sirii sp.nov.</title>
        <authorList>
            <person name="Zakalyukina Y.V."/>
            <person name="Belik A.R."/>
            <person name="Biryukov M.V."/>
            <person name="Baturina O.A."/>
            <person name="Kabilov M.R."/>
        </authorList>
    </citation>
    <scope>NUCLEOTIDE SEQUENCE [LARGE SCALE GENOMIC DNA]</scope>
    <source>
        <strain evidence="1 2">BP-8</strain>
    </source>
</reference>
<organism evidence="1 2">
    <name type="scientific">Streptomyces sirii</name>
    <dbReference type="NCBI Taxonomy" id="3127701"/>
    <lineage>
        <taxon>Bacteria</taxon>
        <taxon>Bacillati</taxon>
        <taxon>Actinomycetota</taxon>
        <taxon>Actinomycetes</taxon>
        <taxon>Kitasatosporales</taxon>
        <taxon>Streptomycetaceae</taxon>
        <taxon>Streptomyces</taxon>
    </lineage>
</organism>
<keyword evidence="2" id="KW-1185">Reference proteome</keyword>